<organism evidence="16 17">
    <name type="scientific">Bursaphelenchus okinawaensis</name>
    <dbReference type="NCBI Taxonomy" id="465554"/>
    <lineage>
        <taxon>Eukaryota</taxon>
        <taxon>Metazoa</taxon>
        <taxon>Ecdysozoa</taxon>
        <taxon>Nematoda</taxon>
        <taxon>Chromadorea</taxon>
        <taxon>Rhabditida</taxon>
        <taxon>Tylenchina</taxon>
        <taxon>Tylenchomorpha</taxon>
        <taxon>Aphelenchoidea</taxon>
        <taxon>Aphelenchoididae</taxon>
        <taxon>Bursaphelenchus</taxon>
    </lineage>
</organism>
<dbReference type="InterPro" id="IPR001589">
    <property type="entry name" value="Actinin_actin-bd_CS"/>
</dbReference>
<dbReference type="Pfam" id="PF00307">
    <property type="entry name" value="CH"/>
    <property type="match status" value="2"/>
</dbReference>
<proteinExistence type="predicted"/>
<feature type="coiled-coil region" evidence="14">
    <location>
        <begin position="747"/>
        <end position="774"/>
    </location>
</feature>
<evidence type="ECO:0000256" key="6">
    <source>
        <dbReference type="ARBA" id="ARBA00022989"/>
    </source>
</evidence>
<dbReference type="PROSITE" id="PS00020">
    <property type="entry name" value="ACTININ_2"/>
    <property type="match status" value="1"/>
</dbReference>
<evidence type="ECO:0000256" key="12">
    <source>
        <dbReference type="ARBA" id="ARBA00060457"/>
    </source>
</evidence>
<evidence type="ECO:0000256" key="8">
    <source>
        <dbReference type="ARBA" id="ARBA00023136"/>
    </source>
</evidence>
<dbReference type="PROSITE" id="PS00019">
    <property type="entry name" value="ACTININ_1"/>
    <property type="match status" value="1"/>
</dbReference>
<dbReference type="Proteomes" id="UP000614601">
    <property type="component" value="Unassembled WGS sequence"/>
</dbReference>
<dbReference type="GO" id="GO:0019894">
    <property type="term" value="F:kinesin binding"/>
    <property type="evidence" value="ECO:0007669"/>
    <property type="project" value="TreeGrafter"/>
</dbReference>
<evidence type="ECO:0000256" key="4">
    <source>
        <dbReference type="ARBA" id="ARBA00022692"/>
    </source>
</evidence>
<dbReference type="PANTHER" id="PTHR21524:SF5">
    <property type="entry name" value="SPECTRIN REPEAT CONTAINING NUCLEAR ENVELOPE PROTEIN 2"/>
    <property type="match status" value="1"/>
</dbReference>
<comment type="subcellular location">
    <subcellularLocation>
        <location evidence="1">Cytoplasm</location>
        <location evidence="1">Cytoskeleton</location>
    </subcellularLocation>
    <subcellularLocation>
        <location evidence="12">Endomembrane system</location>
        <topology evidence="12">Single-pass type IV membrane protein</topology>
        <orientation evidence="12">Cytoplasmic side</orientation>
    </subcellularLocation>
    <subcellularLocation>
        <location evidence="2">Nucleus membrane</location>
        <topology evidence="2">Single-pass membrane protein</topology>
        <orientation evidence="2">Cytoplasmic side</orientation>
    </subcellularLocation>
    <subcellularLocation>
        <location evidence="13">Nucleus membrane</location>
        <topology evidence="13">Single-pass type IV membrane protein</topology>
    </subcellularLocation>
</comment>
<dbReference type="FunFam" id="1.10.418.10:FF:000099">
    <property type="entry name" value="Nuclear anchorage protein 1"/>
    <property type="match status" value="1"/>
</dbReference>
<dbReference type="GO" id="GO:0031965">
    <property type="term" value="C:nuclear membrane"/>
    <property type="evidence" value="ECO:0007669"/>
    <property type="project" value="UniProtKB-SubCell"/>
</dbReference>
<dbReference type="Gene3D" id="1.10.418.10">
    <property type="entry name" value="Calponin-like domain"/>
    <property type="match status" value="2"/>
</dbReference>
<evidence type="ECO:0000256" key="13">
    <source>
        <dbReference type="ARBA" id="ARBA00060498"/>
    </source>
</evidence>
<evidence type="ECO:0000256" key="7">
    <source>
        <dbReference type="ARBA" id="ARBA00023054"/>
    </source>
</evidence>
<dbReference type="PANTHER" id="PTHR21524">
    <property type="entry name" value="SPECTRIN REPEAT CONTAINING NUCLEAR ENVELOPE PROTEIN 2"/>
    <property type="match status" value="1"/>
</dbReference>
<name>A0A811JWE3_9BILA</name>
<gene>
    <name evidence="16" type="ORF">BOKJ2_LOCUS2251</name>
</gene>
<keyword evidence="7 14" id="KW-0175">Coiled coil</keyword>
<dbReference type="Proteomes" id="UP000783686">
    <property type="component" value="Unassembled WGS sequence"/>
</dbReference>
<evidence type="ECO:0000256" key="9">
    <source>
        <dbReference type="ARBA" id="ARBA00023203"/>
    </source>
</evidence>
<evidence type="ECO:0000259" key="15">
    <source>
        <dbReference type="PROSITE" id="PS50021"/>
    </source>
</evidence>
<keyword evidence="10" id="KW-0206">Cytoskeleton</keyword>
<dbReference type="PROSITE" id="PS50021">
    <property type="entry name" value="CH"/>
    <property type="match status" value="2"/>
</dbReference>
<protein>
    <recommendedName>
        <fullName evidence="15">Calponin-homology (CH) domain-containing protein</fullName>
    </recommendedName>
</protein>
<dbReference type="GO" id="GO:0005856">
    <property type="term" value="C:cytoskeleton"/>
    <property type="evidence" value="ECO:0007669"/>
    <property type="project" value="UniProtKB-SubCell"/>
</dbReference>
<dbReference type="GO" id="GO:0003779">
    <property type="term" value="F:actin binding"/>
    <property type="evidence" value="ECO:0007669"/>
    <property type="project" value="UniProtKB-KW"/>
</dbReference>
<keyword evidence="8" id="KW-0472">Membrane</keyword>
<keyword evidence="4" id="KW-0812">Transmembrane</keyword>
<dbReference type="EMBL" id="CAJFDH010000001">
    <property type="protein sequence ID" value="CAD5207567.1"/>
    <property type="molecule type" value="Genomic_DNA"/>
</dbReference>
<keyword evidence="11" id="KW-0539">Nucleus</keyword>
<dbReference type="InterPro" id="IPR036872">
    <property type="entry name" value="CH_dom_sf"/>
</dbReference>
<feature type="domain" description="Calponin-homology (CH)" evidence="15">
    <location>
        <begin position="21"/>
        <end position="128"/>
    </location>
</feature>
<dbReference type="GO" id="GO:0048471">
    <property type="term" value="C:perinuclear region of cytoplasm"/>
    <property type="evidence" value="ECO:0007669"/>
    <property type="project" value="TreeGrafter"/>
</dbReference>
<dbReference type="GO" id="GO:0006997">
    <property type="term" value="P:nucleus organization"/>
    <property type="evidence" value="ECO:0007669"/>
    <property type="project" value="TreeGrafter"/>
</dbReference>
<dbReference type="InterPro" id="IPR001715">
    <property type="entry name" value="CH_dom"/>
</dbReference>
<dbReference type="GO" id="GO:0007097">
    <property type="term" value="P:nuclear migration"/>
    <property type="evidence" value="ECO:0007669"/>
    <property type="project" value="TreeGrafter"/>
</dbReference>
<evidence type="ECO:0000256" key="14">
    <source>
        <dbReference type="SAM" id="Coils"/>
    </source>
</evidence>
<evidence type="ECO:0000313" key="16">
    <source>
        <dbReference type="EMBL" id="CAD5207567.1"/>
    </source>
</evidence>
<dbReference type="SUPFAM" id="SSF47576">
    <property type="entry name" value="Calponin-homology domain, CH-domain"/>
    <property type="match status" value="1"/>
</dbReference>
<accession>A0A811JWE3</accession>
<dbReference type="SMART" id="SM00033">
    <property type="entry name" value="CH"/>
    <property type="match status" value="2"/>
</dbReference>
<evidence type="ECO:0000256" key="5">
    <source>
        <dbReference type="ARBA" id="ARBA00022737"/>
    </source>
</evidence>
<keyword evidence="5" id="KW-0677">Repeat</keyword>
<dbReference type="EMBL" id="CAJFCW020000001">
    <property type="protein sequence ID" value="CAG9086154.1"/>
    <property type="molecule type" value="Genomic_DNA"/>
</dbReference>
<keyword evidence="9" id="KW-0009">Actin-binding</keyword>
<feature type="domain" description="Calponin-homology (CH)" evidence="15">
    <location>
        <begin position="176"/>
        <end position="281"/>
    </location>
</feature>
<evidence type="ECO:0000256" key="2">
    <source>
        <dbReference type="ARBA" id="ARBA00004528"/>
    </source>
</evidence>
<evidence type="ECO:0000256" key="11">
    <source>
        <dbReference type="ARBA" id="ARBA00023242"/>
    </source>
</evidence>
<dbReference type="GO" id="GO:0007010">
    <property type="term" value="P:cytoskeleton organization"/>
    <property type="evidence" value="ECO:0007669"/>
    <property type="project" value="TreeGrafter"/>
</dbReference>
<evidence type="ECO:0000256" key="10">
    <source>
        <dbReference type="ARBA" id="ARBA00023212"/>
    </source>
</evidence>
<evidence type="ECO:0000256" key="3">
    <source>
        <dbReference type="ARBA" id="ARBA00022490"/>
    </source>
</evidence>
<comment type="caution">
    <text evidence="16">The sequence shown here is derived from an EMBL/GenBank/DDBJ whole genome shotgun (WGS) entry which is preliminary data.</text>
</comment>
<reference evidence="16" key="1">
    <citation type="submission" date="2020-09" db="EMBL/GenBank/DDBJ databases">
        <authorList>
            <person name="Kikuchi T."/>
        </authorList>
    </citation>
    <scope>NUCLEOTIDE SEQUENCE</scope>
    <source>
        <strain evidence="16">SH1</strain>
    </source>
</reference>
<keyword evidence="3" id="KW-0963">Cytoplasm</keyword>
<evidence type="ECO:0000313" key="17">
    <source>
        <dbReference type="Proteomes" id="UP000614601"/>
    </source>
</evidence>
<keyword evidence="17" id="KW-1185">Reference proteome</keyword>
<feature type="coiled-coil region" evidence="14">
    <location>
        <begin position="861"/>
        <end position="888"/>
    </location>
</feature>
<evidence type="ECO:0000256" key="1">
    <source>
        <dbReference type="ARBA" id="ARBA00004245"/>
    </source>
</evidence>
<dbReference type="AlphaFoldDB" id="A0A811JWE3"/>
<dbReference type="OrthoDB" id="18740at2759"/>
<keyword evidence="6" id="KW-1133">Transmembrane helix</keyword>
<sequence>MKTVWRFVSSPLRTISDENEKCQKKTFTKWINYHLETHSSSGQISNLYTDLRDGVFLCHLIEVLTGDALPVNKAFVSKRVHHMTNLQTCLTHLRGRGLELVNNNASDLADGNPRIILGLIWQIILHFQVETAIELLREWGLDASSQGGTILVSDEPSSSSSFDTPTTSRASFRLQQTPDRILRRWLASEIGLHYGIRVEDMDRSWKDGVAFCALVHRCRPDLVDMEKVKKGNPRENLSMAFELAKTHLGIRPLLDVDDLMVDKPDKRSVVTYVSQFLRPPPGSSKYQSGVLPVKSRVLYQGLIQWIDELIKNEMFVKMESSDVPISDLFTWRFKMRQEFLEKKAFYNDLKQNHHVLEASEWDMVNDQWTQICIKMSEWNKAFDKKLPQPLMTIADWLNGGEKIIGEKLELDKKSNSQIVKYLEQMIVKHNAYFKTFPIQRERFYTVAQTGLANGQKVDAEIIKTMRKRVEYLSQEVHQRMKSLLLLQIHFRIQCFVDELEKKINLWKSPPNLAALKRFQADYKAEAKTKPDERAEKLLRIMKETTSEDIVIPSFNNSEVLTKNEEALLNIVNEFKALGPRIKEQKRLWAEFEAICKELEAELILCQTEKRTPRFDCRSKLDEAKNVAQKIMSILVSTAAGLALKQRLKGLESRVDKIDPQNEPKPGPTEETRTIRTARIHLKSKMASDDGIHRLKGFVKNVQALLRKRPNNRQDLAELISELNDCAETNAEHDELLNQCLESDALPRHEAEALSKSYRQTKQSLNNKLEKLRELQPILSFVETKLKQMEEWTQFHSPDSELAKLSVRERSELVDQLGAELAILERPENKGVVATEQLRALQQEISSLFVQDTMQVDEEELMKSAIDQLKNIKNVNETAANRINALKARFETTKTTVETEYGVTVDDTLVKQRIDELLQRKQEIIERKIDSETGARGAINEMQIINVTLAQLKVENDDRSLQLEARWSELYNNFNRIFVYLERIKQYNANINKYRKYRKILMVIDEVNGIIMALKEHEGCVELTKNAIDVAENLKGKLHEKRAKERKRLEQRVWDVQRCREDEFEKAMVVIEVGD</sequence>